<keyword evidence="1" id="KW-0175">Coiled coil</keyword>
<dbReference type="Gene3D" id="3.40.50.300">
    <property type="entry name" value="P-loop containing nucleotide triphosphate hydrolases"/>
    <property type="match status" value="1"/>
</dbReference>
<feature type="domain" description="Protein CR006 P-loop" evidence="2">
    <location>
        <begin position="12"/>
        <end position="726"/>
    </location>
</feature>
<dbReference type="SUPFAM" id="SSF75712">
    <property type="entry name" value="Rad50 coiled-coil Zn hook"/>
    <property type="match status" value="1"/>
</dbReference>
<dbReference type="InterPro" id="IPR026866">
    <property type="entry name" value="CR006_AAA"/>
</dbReference>
<dbReference type="Gene3D" id="1.10.287.510">
    <property type="entry name" value="Helix hairpin bin"/>
    <property type="match status" value="1"/>
</dbReference>
<dbReference type="SUPFAM" id="SSF52540">
    <property type="entry name" value="P-loop containing nucleoside triphosphate hydrolases"/>
    <property type="match status" value="2"/>
</dbReference>
<sequence>MTIKKINKIKGFGIFKDFRFATSIQEFKKYNLLYGWNYSGKTTLSRVFRSFETQEEHPDYAGAEFELEDDNRNKYKHSNLTMLPNVRVFNQDFIGKNLKWYADGEHIEPIFLLGEENVELQDQLDKKKEEVEKLKAANEALQKEYEQEEEQLRRVESNCAREIKQQLALPDYEVRNLRPILNSLEDTGAKLSDSACKSALSEWRSPGKLESIVSPQLPEIETNTLLEEVKAILAKAVSGKPIEKFKNDSRFEEWAQEGITLHEHEKECQFCGNQITQARRDELSGHFSENYKKLQDQIGVLRKRIEERKAAPNNLTADLHDKARFYQELQSEYETNRKALVEEGKKVIAFLGWLTEQLENKQTKTFEAVYITPPEQIEFEPKAKFDNISAVIDKHNQKTANFEQVKNEAKERLIKHYASDFLERENYKTKQEEIKTKKEKHADQLTQLTTLAGERAKIEAKLSDALKGATKVNDYIKQLFQHDGIRIEVTSENKFMLKRNGFSAGNLSEGEKTAISFAYFITCLEDRNTNLSDTIVFIDDPVSSLDSNHLFNIYAFIKSKLWNCAQLFISTHNLEFFNLLKDWMKDRCRGGVQENERSFYLVKRILKQGDFEATLEPLPDALERFKSEYHYLFSILKKFDDLQDANFDQLFQMPNITRRFLEAYLGFRIPNEPKPLNNLPKLIEDETERNKVDKFLNEYSHNESATRSLVFNDFSECREVVKSVLKAVEAKDKDHYNALCENC</sequence>
<dbReference type="AlphaFoldDB" id="A0A1G2R6P5"/>
<name>A0A1G2R6P5_9BACT</name>
<protein>
    <recommendedName>
        <fullName evidence="2">Protein CR006 P-loop domain-containing protein</fullName>
    </recommendedName>
</protein>
<feature type="coiled-coil region" evidence="1">
    <location>
        <begin position="110"/>
        <end position="165"/>
    </location>
</feature>
<dbReference type="EMBL" id="MHTX01000034">
    <property type="protein sequence ID" value="OHA67761.1"/>
    <property type="molecule type" value="Genomic_DNA"/>
</dbReference>
<organism evidence="3 4">
    <name type="scientific">Candidatus Wildermuthbacteria bacterium RIFCSPHIGHO2_02_FULL_47_17</name>
    <dbReference type="NCBI Taxonomy" id="1802452"/>
    <lineage>
        <taxon>Bacteria</taxon>
        <taxon>Candidatus Wildermuthiibacteriota</taxon>
    </lineage>
</organism>
<feature type="coiled-coil region" evidence="1">
    <location>
        <begin position="392"/>
        <end position="444"/>
    </location>
</feature>
<evidence type="ECO:0000313" key="4">
    <source>
        <dbReference type="Proteomes" id="UP000179258"/>
    </source>
</evidence>
<proteinExistence type="predicted"/>
<dbReference type="Pfam" id="PF13166">
    <property type="entry name" value="AAA_13"/>
    <property type="match status" value="1"/>
</dbReference>
<evidence type="ECO:0000313" key="3">
    <source>
        <dbReference type="EMBL" id="OHA67761.1"/>
    </source>
</evidence>
<comment type="caution">
    <text evidence="3">The sequence shown here is derived from an EMBL/GenBank/DDBJ whole genome shotgun (WGS) entry which is preliminary data.</text>
</comment>
<reference evidence="3 4" key="1">
    <citation type="journal article" date="2016" name="Nat. Commun.">
        <title>Thousands of microbial genomes shed light on interconnected biogeochemical processes in an aquifer system.</title>
        <authorList>
            <person name="Anantharaman K."/>
            <person name="Brown C.T."/>
            <person name="Hug L.A."/>
            <person name="Sharon I."/>
            <person name="Castelle C.J."/>
            <person name="Probst A.J."/>
            <person name="Thomas B.C."/>
            <person name="Singh A."/>
            <person name="Wilkins M.J."/>
            <person name="Karaoz U."/>
            <person name="Brodie E.L."/>
            <person name="Williams K.H."/>
            <person name="Hubbard S.S."/>
            <person name="Banfield J.F."/>
        </authorList>
    </citation>
    <scope>NUCLEOTIDE SEQUENCE [LARGE SCALE GENOMIC DNA]</scope>
</reference>
<dbReference type="InterPro" id="IPR027417">
    <property type="entry name" value="P-loop_NTPase"/>
</dbReference>
<accession>A0A1G2R6P5</accession>
<gene>
    <name evidence="3" type="ORF">A3D59_03375</name>
</gene>
<evidence type="ECO:0000256" key="1">
    <source>
        <dbReference type="SAM" id="Coils"/>
    </source>
</evidence>
<dbReference type="Proteomes" id="UP000179258">
    <property type="component" value="Unassembled WGS sequence"/>
</dbReference>
<evidence type="ECO:0000259" key="2">
    <source>
        <dbReference type="Pfam" id="PF13166"/>
    </source>
</evidence>